<dbReference type="OrthoDB" id="446890at2759"/>
<proteinExistence type="inferred from homology"/>
<feature type="active site" evidence="4">
    <location>
        <position position="54"/>
    </location>
</feature>
<gene>
    <name evidence="5" type="ORF">RFI_30266</name>
</gene>
<dbReference type="OMA" id="MNILYAK"/>
<evidence type="ECO:0000256" key="2">
    <source>
        <dbReference type="ARBA" id="ARBA00022559"/>
    </source>
</evidence>
<dbReference type="SUPFAM" id="SSF52833">
    <property type="entry name" value="Thioredoxin-like"/>
    <property type="match status" value="1"/>
</dbReference>
<dbReference type="InterPro" id="IPR000889">
    <property type="entry name" value="Glutathione_peroxidase"/>
</dbReference>
<evidence type="ECO:0000256" key="4">
    <source>
        <dbReference type="PIRSR" id="PIRSR000303-1"/>
    </source>
</evidence>
<dbReference type="GO" id="GO:0006979">
    <property type="term" value="P:response to oxidative stress"/>
    <property type="evidence" value="ECO:0007669"/>
    <property type="project" value="InterPro"/>
</dbReference>
<dbReference type="CDD" id="cd00340">
    <property type="entry name" value="GSH_Peroxidase"/>
    <property type="match status" value="1"/>
</dbReference>
<sequence length="181" mass="21242">MPSSIKNIIPNLFSSGRYVGPNLWKPSMGLFYDLSAKDIKGEIKPMSNFQKKFCGYTHGSYTKLEELSLKYRDKGLEILCFPSNQFAGQEPWPEPQIEAFVRDNWPKLHERMHLFSKIDVNGDDTHPVYRWLKESFPGDIRWNFATKFLIDHDGKPVKRFDQKQGWDEIEETINTELKRIV</sequence>
<dbReference type="PROSITE" id="PS51355">
    <property type="entry name" value="GLUTATHIONE_PEROXID_3"/>
    <property type="match status" value="1"/>
</dbReference>
<reference evidence="5 6" key="1">
    <citation type="journal article" date="2013" name="Curr. Biol.">
        <title>The Genome of the Foraminiferan Reticulomyxa filosa.</title>
        <authorList>
            <person name="Glockner G."/>
            <person name="Hulsmann N."/>
            <person name="Schleicher M."/>
            <person name="Noegel A.A."/>
            <person name="Eichinger L."/>
            <person name="Gallinger C."/>
            <person name="Pawlowski J."/>
            <person name="Sierra R."/>
            <person name="Euteneuer U."/>
            <person name="Pillet L."/>
            <person name="Moustafa A."/>
            <person name="Platzer M."/>
            <person name="Groth M."/>
            <person name="Szafranski K."/>
            <person name="Schliwa M."/>
        </authorList>
    </citation>
    <scope>NUCLEOTIDE SEQUENCE [LARGE SCALE GENOMIC DNA]</scope>
</reference>
<dbReference type="Proteomes" id="UP000023152">
    <property type="component" value="Unassembled WGS sequence"/>
</dbReference>
<keyword evidence="2 5" id="KW-0575">Peroxidase</keyword>
<dbReference type="InterPro" id="IPR036249">
    <property type="entry name" value="Thioredoxin-like_sf"/>
</dbReference>
<dbReference type="PIRSF" id="PIRSF000303">
    <property type="entry name" value="Glutathion_perox"/>
    <property type="match status" value="1"/>
</dbReference>
<keyword evidence="3" id="KW-0560">Oxidoreductase</keyword>
<accession>X6M0H8</accession>
<dbReference type="Gene3D" id="3.40.30.10">
    <property type="entry name" value="Glutaredoxin"/>
    <property type="match status" value="1"/>
</dbReference>
<evidence type="ECO:0000256" key="1">
    <source>
        <dbReference type="ARBA" id="ARBA00006926"/>
    </source>
</evidence>
<protein>
    <submittedName>
        <fullName evidence="5">Glutathione peroxidase</fullName>
    </submittedName>
</protein>
<name>X6M0H8_RETFI</name>
<comment type="similarity">
    <text evidence="1">Belongs to the glutathione peroxidase family.</text>
</comment>
<dbReference type="AlphaFoldDB" id="X6M0H8"/>
<dbReference type="Pfam" id="PF00255">
    <property type="entry name" value="GSHPx"/>
    <property type="match status" value="1"/>
</dbReference>
<evidence type="ECO:0000313" key="5">
    <source>
        <dbReference type="EMBL" id="ETO07126.1"/>
    </source>
</evidence>
<organism evidence="5 6">
    <name type="scientific">Reticulomyxa filosa</name>
    <dbReference type="NCBI Taxonomy" id="46433"/>
    <lineage>
        <taxon>Eukaryota</taxon>
        <taxon>Sar</taxon>
        <taxon>Rhizaria</taxon>
        <taxon>Retaria</taxon>
        <taxon>Foraminifera</taxon>
        <taxon>Monothalamids</taxon>
        <taxon>Reticulomyxidae</taxon>
        <taxon>Reticulomyxa</taxon>
    </lineage>
</organism>
<dbReference type="PANTHER" id="PTHR11592:SF78">
    <property type="entry name" value="GLUTATHIONE PEROXIDASE"/>
    <property type="match status" value="1"/>
</dbReference>
<dbReference type="PANTHER" id="PTHR11592">
    <property type="entry name" value="GLUTATHIONE PEROXIDASE"/>
    <property type="match status" value="1"/>
</dbReference>
<evidence type="ECO:0000313" key="6">
    <source>
        <dbReference type="Proteomes" id="UP000023152"/>
    </source>
</evidence>
<keyword evidence="6" id="KW-1185">Reference proteome</keyword>
<dbReference type="EMBL" id="ASPP01026483">
    <property type="protein sequence ID" value="ETO07126.1"/>
    <property type="molecule type" value="Genomic_DNA"/>
</dbReference>
<dbReference type="GO" id="GO:0004601">
    <property type="term" value="F:peroxidase activity"/>
    <property type="evidence" value="ECO:0007669"/>
    <property type="project" value="UniProtKB-KW"/>
</dbReference>
<evidence type="ECO:0000256" key="3">
    <source>
        <dbReference type="ARBA" id="ARBA00023002"/>
    </source>
</evidence>
<comment type="caution">
    <text evidence="5">The sequence shown here is derived from an EMBL/GenBank/DDBJ whole genome shotgun (WGS) entry which is preliminary data.</text>
</comment>